<evidence type="ECO:0000313" key="2">
    <source>
        <dbReference type="EMBL" id="KAF4310413.1"/>
    </source>
</evidence>
<dbReference type="Proteomes" id="UP000572817">
    <property type="component" value="Unassembled WGS sequence"/>
</dbReference>
<organism evidence="2 3">
    <name type="scientific">Botryosphaeria dothidea</name>
    <dbReference type="NCBI Taxonomy" id="55169"/>
    <lineage>
        <taxon>Eukaryota</taxon>
        <taxon>Fungi</taxon>
        <taxon>Dikarya</taxon>
        <taxon>Ascomycota</taxon>
        <taxon>Pezizomycotina</taxon>
        <taxon>Dothideomycetes</taxon>
        <taxon>Dothideomycetes incertae sedis</taxon>
        <taxon>Botryosphaeriales</taxon>
        <taxon>Botryosphaeriaceae</taxon>
        <taxon>Botryosphaeria</taxon>
    </lineage>
</organism>
<evidence type="ECO:0000256" key="1">
    <source>
        <dbReference type="SAM" id="MobiDB-lite"/>
    </source>
</evidence>
<sequence>MYHAAHALSTPEAAALKRSVEEIPEDLAEDEDDDDEDELEDGTPPTAQFFPQGFSDLPTPFLLSVNPMAFATELWHPAPPNSPTQSVASENADVESCGFSGESLSVLDDESFITSSPSSLVYNDEVTQQTEFSNLDDVPPFYLWIQQQPYNSDASPSPENNESALDEYIQKYIELLNTSNIHNRYPSDLDVSALSLGSPLLPVPEDPLKGSDGLIVLAEPELSPLPPPPDFSTSPLFLNSDVGSVDPNEY</sequence>
<proteinExistence type="predicted"/>
<feature type="region of interest" description="Disordered" evidence="1">
    <location>
        <begin position="220"/>
        <end position="250"/>
    </location>
</feature>
<name>A0A8H4J415_9PEZI</name>
<comment type="caution">
    <text evidence="2">The sequence shown here is derived from an EMBL/GenBank/DDBJ whole genome shotgun (WGS) entry which is preliminary data.</text>
</comment>
<dbReference type="EMBL" id="WWBZ02000016">
    <property type="protein sequence ID" value="KAF4310413.1"/>
    <property type="molecule type" value="Genomic_DNA"/>
</dbReference>
<reference evidence="2" key="1">
    <citation type="submission" date="2020-04" db="EMBL/GenBank/DDBJ databases">
        <title>Genome Assembly and Annotation of Botryosphaeria dothidea sdau 11-99, a Latent Pathogen of Apple Fruit Ring Rot in China.</title>
        <authorList>
            <person name="Yu C."/>
            <person name="Diao Y."/>
            <person name="Lu Q."/>
            <person name="Zhao J."/>
            <person name="Cui S."/>
            <person name="Peng C."/>
            <person name="He B."/>
            <person name="Liu H."/>
        </authorList>
    </citation>
    <scope>NUCLEOTIDE SEQUENCE [LARGE SCALE GENOMIC DNA]</scope>
    <source>
        <strain evidence="2">Sdau11-99</strain>
    </source>
</reference>
<feature type="compositionally biased region" description="Acidic residues" evidence="1">
    <location>
        <begin position="22"/>
        <end position="41"/>
    </location>
</feature>
<dbReference type="AlphaFoldDB" id="A0A8H4J415"/>
<protein>
    <submittedName>
        <fullName evidence="2">Uncharacterized protein</fullName>
    </submittedName>
</protein>
<accession>A0A8H4J415</accession>
<keyword evidence="3" id="KW-1185">Reference proteome</keyword>
<evidence type="ECO:0000313" key="3">
    <source>
        <dbReference type="Proteomes" id="UP000572817"/>
    </source>
</evidence>
<feature type="region of interest" description="Disordered" evidence="1">
    <location>
        <begin position="1"/>
        <end position="55"/>
    </location>
</feature>
<gene>
    <name evidence="2" type="ORF">GTA08_BOTSDO02953</name>
</gene>